<dbReference type="GO" id="GO:0016020">
    <property type="term" value="C:membrane"/>
    <property type="evidence" value="ECO:0007669"/>
    <property type="project" value="UniProtKB-SubCell"/>
</dbReference>
<name>A0A1F6D324_HANXR</name>
<evidence type="ECO:0000256" key="7">
    <source>
        <dbReference type="ARBA" id="ARBA00023065"/>
    </source>
</evidence>
<evidence type="ECO:0000313" key="12">
    <source>
        <dbReference type="EMBL" id="OGG55432.1"/>
    </source>
</evidence>
<feature type="transmembrane region" description="Helical" evidence="10">
    <location>
        <begin position="116"/>
        <end position="135"/>
    </location>
</feature>
<evidence type="ECO:0000256" key="5">
    <source>
        <dbReference type="ARBA" id="ARBA00022989"/>
    </source>
</evidence>
<dbReference type="InterPro" id="IPR006153">
    <property type="entry name" value="Cation/H_exchanger_TM"/>
</dbReference>
<keyword evidence="4 10" id="KW-0812">Transmembrane</keyword>
<evidence type="ECO:0000256" key="8">
    <source>
        <dbReference type="ARBA" id="ARBA00023136"/>
    </source>
</evidence>
<evidence type="ECO:0000259" key="11">
    <source>
        <dbReference type="Pfam" id="PF00999"/>
    </source>
</evidence>
<dbReference type="GO" id="GO:0006814">
    <property type="term" value="P:sodium ion transport"/>
    <property type="evidence" value="ECO:0007669"/>
    <property type="project" value="UniProtKB-KW"/>
</dbReference>
<feature type="transmembrane region" description="Helical" evidence="10">
    <location>
        <begin position="271"/>
        <end position="296"/>
    </location>
</feature>
<reference evidence="12 13" key="1">
    <citation type="journal article" date="2016" name="Nat. Commun.">
        <title>Thousands of microbial genomes shed light on interconnected biogeochemical processes in an aquifer system.</title>
        <authorList>
            <person name="Anantharaman K."/>
            <person name="Brown C.T."/>
            <person name="Hug L.A."/>
            <person name="Sharon I."/>
            <person name="Castelle C.J."/>
            <person name="Probst A.J."/>
            <person name="Thomas B.C."/>
            <person name="Singh A."/>
            <person name="Wilkins M.J."/>
            <person name="Karaoz U."/>
            <person name="Brodie E.L."/>
            <person name="Williams K.H."/>
            <person name="Hubbard S.S."/>
            <person name="Banfield J.F."/>
        </authorList>
    </citation>
    <scope>NUCLEOTIDE SEQUENCE [LARGE SCALE GENOMIC DNA]</scope>
    <source>
        <strain evidence="13">RIFCSPLOWO2_12_FULL_64_10</strain>
    </source>
</reference>
<feature type="transmembrane region" description="Helical" evidence="10">
    <location>
        <begin position="316"/>
        <end position="338"/>
    </location>
</feature>
<keyword evidence="6" id="KW-0915">Sodium</keyword>
<accession>A0A1F6D324</accession>
<dbReference type="PANTHER" id="PTHR43562:SF3">
    <property type="entry name" value="SODIUM ION_PROTON EXCHANGER (EUROFUNG)"/>
    <property type="match status" value="1"/>
</dbReference>
<comment type="caution">
    <text evidence="12">The sequence shown here is derived from an EMBL/GenBank/DDBJ whole genome shotgun (WGS) entry which is preliminary data.</text>
</comment>
<feature type="transmembrane region" description="Helical" evidence="10">
    <location>
        <begin position="85"/>
        <end position="104"/>
    </location>
</feature>
<evidence type="ECO:0000313" key="13">
    <source>
        <dbReference type="Proteomes" id="UP000178606"/>
    </source>
</evidence>
<dbReference type="Proteomes" id="UP000178606">
    <property type="component" value="Unassembled WGS sequence"/>
</dbReference>
<keyword evidence="2" id="KW-0813">Transport</keyword>
<gene>
    <name evidence="12" type="ORF">A3F84_06035</name>
</gene>
<keyword evidence="7" id="KW-0406">Ion transport</keyword>
<evidence type="ECO:0000256" key="10">
    <source>
        <dbReference type="SAM" id="Phobius"/>
    </source>
</evidence>
<dbReference type="GO" id="GO:1902600">
    <property type="term" value="P:proton transmembrane transport"/>
    <property type="evidence" value="ECO:0007669"/>
    <property type="project" value="InterPro"/>
</dbReference>
<evidence type="ECO:0000256" key="1">
    <source>
        <dbReference type="ARBA" id="ARBA00004141"/>
    </source>
</evidence>
<evidence type="ECO:0000256" key="4">
    <source>
        <dbReference type="ARBA" id="ARBA00022692"/>
    </source>
</evidence>
<dbReference type="AlphaFoldDB" id="A0A1F6D324"/>
<keyword evidence="5 10" id="KW-1133">Transmembrane helix</keyword>
<dbReference type="Pfam" id="PF00999">
    <property type="entry name" value="Na_H_Exchanger"/>
    <property type="match status" value="1"/>
</dbReference>
<sequence>MLENIWFITAIWMGLALLASLVSIRIGVSVALVEILIGVLAGNFLGIHKTTEWINFLAMLGSGVLTFLAGAEIDPASLRANLRASFTIGAISFAIPFVGVWMFAQHALGWNLQQAQIAGIALSTTSVAVVYAVMIEGGFSNTALGKMILAACFITDFGTVLALGVLFADFNVWLLVFVIIMSIMLWYMPRWTQFIIVRLGATRVSEPEVKFILFVLFFLGGLATTAKSEAVLPAYLVGLVVAGVFLRDKTLVHRMRSIAFAMFTPFYFIKAGLYVSLPALWAAVGVIVVLLALKMATKMVGVWPLSRLFQMRVREANYTTLLMATGLTFGTISALFGLQNKIIDQAQYTILVTVVILSAIVPTLIAQQFFQPTEKTMHAWGRLYSRRFNGRTAVQSSRAEG</sequence>
<feature type="transmembrane region" description="Helical" evidence="10">
    <location>
        <begin position="172"/>
        <end position="188"/>
    </location>
</feature>
<feature type="transmembrane region" description="Helical" evidence="10">
    <location>
        <begin position="232"/>
        <end position="250"/>
    </location>
</feature>
<evidence type="ECO:0000256" key="2">
    <source>
        <dbReference type="ARBA" id="ARBA00022448"/>
    </source>
</evidence>
<evidence type="ECO:0000256" key="6">
    <source>
        <dbReference type="ARBA" id="ARBA00023053"/>
    </source>
</evidence>
<dbReference type="PANTHER" id="PTHR43562">
    <property type="entry name" value="NAPA-TYPE SODIUM/HYDROGEN ANTIPORTER"/>
    <property type="match status" value="1"/>
</dbReference>
<feature type="domain" description="Cation/H+ exchanger transmembrane" evidence="11">
    <location>
        <begin position="15"/>
        <end position="365"/>
    </location>
</feature>
<keyword evidence="3" id="KW-0050">Antiport</keyword>
<dbReference type="InterPro" id="IPR038770">
    <property type="entry name" value="Na+/solute_symporter_sf"/>
</dbReference>
<evidence type="ECO:0000256" key="3">
    <source>
        <dbReference type="ARBA" id="ARBA00022449"/>
    </source>
</evidence>
<organism evidence="12 13">
    <name type="scientific">Handelsmanbacteria sp. (strain RIFCSPLOWO2_12_FULL_64_10)</name>
    <dbReference type="NCBI Taxonomy" id="1817868"/>
    <lineage>
        <taxon>Bacteria</taxon>
        <taxon>Candidatus Handelsmaniibacteriota</taxon>
    </lineage>
</organism>
<feature type="transmembrane region" description="Helical" evidence="10">
    <location>
        <begin position="350"/>
        <end position="370"/>
    </location>
</feature>
<keyword evidence="8 10" id="KW-0472">Membrane</keyword>
<dbReference type="EMBL" id="MFKF01000078">
    <property type="protein sequence ID" value="OGG55432.1"/>
    <property type="molecule type" value="Genomic_DNA"/>
</dbReference>
<dbReference type="GO" id="GO:0015297">
    <property type="term" value="F:antiporter activity"/>
    <property type="evidence" value="ECO:0007669"/>
    <property type="project" value="UniProtKB-KW"/>
</dbReference>
<feature type="transmembrane region" description="Helical" evidence="10">
    <location>
        <begin position="31"/>
        <end position="47"/>
    </location>
</feature>
<feature type="transmembrane region" description="Helical" evidence="10">
    <location>
        <begin position="53"/>
        <end position="73"/>
    </location>
</feature>
<evidence type="ECO:0000256" key="9">
    <source>
        <dbReference type="ARBA" id="ARBA00023201"/>
    </source>
</evidence>
<dbReference type="Gene3D" id="1.20.1530.20">
    <property type="match status" value="1"/>
</dbReference>
<proteinExistence type="predicted"/>
<comment type="subcellular location">
    <subcellularLocation>
        <location evidence="1">Membrane</location>
        <topology evidence="1">Multi-pass membrane protein</topology>
    </subcellularLocation>
</comment>
<protein>
    <submittedName>
        <fullName evidence="12">Potassium transporter Kef</fullName>
    </submittedName>
</protein>
<feature type="transmembrane region" description="Helical" evidence="10">
    <location>
        <begin position="6"/>
        <end position="24"/>
    </location>
</feature>
<feature type="transmembrane region" description="Helical" evidence="10">
    <location>
        <begin position="209"/>
        <end position="226"/>
    </location>
</feature>
<keyword evidence="9" id="KW-0739">Sodium transport</keyword>
<feature type="transmembrane region" description="Helical" evidence="10">
    <location>
        <begin position="147"/>
        <end position="166"/>
    </location>
</feature>